<protein>
    <submittedName>
        <fullName evidence="1">Uncharacterized protein</fullName>
    </submittedName>
</protein>
<dbReference type="Proteomes" id="UP000229344">
    <property type="component" value="Unassembled WGS sequence"/>
</dbReference>
<reference evidence="2" key="1">
    <citation type="submission" date="2017-09" db="EMBL/GenBank/DDBJ databases">
        <title>Depth-based differentiation of microbial function through sediment-hosted aquifers and enrichment of novel symbionts in the deep terrestrial subsurface.</title>
        <authorList>
            <person name="Probst A.J."/>
            <person name="Ladd B."/>
            <person name="Jarett J.K."/>
            <person name="Geller-Mcgrath D.E."/>
            <person name="Sieber C.M.K."/>
            <person name="Emerson J.B."/>
            <person name="Anantharaman K."/>
            <person name="Thomas B.C."/>
            <person name="Malmstrom R."/>
            <person name="Stieglmeier M."/>
            <person name="Klingl A."/>
            <person name="Woyke T."/>
            <person name="Ryan C.M."/>
            <person name="Banfield J.F."/>
        </authorList>
    </citation>
    <scope>NUCLEOTIDE SEQUENCE [LARGE SCALE GENOMIC DNA]</scope>
</reference>
<proteinExistence type="predicted"/>
<gene>
    <name evidence="1" type="ORF">COU16_01750</name>
</gene>
<sequence length="89" mass="10354">MPLFKKGTQVEWDHGHCADVLMDDYRISKEHRVVVCEEINKIYTQRSLIHCVIIASVRGFLPLLETDELKSFLETLQTRSPKNQKGNVR</sequence>
<evidence type="ECO:0000313" key="2">
    <source>
        <dbReference type="Proteomes" id="UP000229344"/>
    </source>
</evidence>
<accession>A0A2H0UD72</accession>
<organism evidence="1 2">
    <name type="scientific">Candidatus Kaiserbacteria bacterium CG10_big_fil_rev_8_21_14_0_10_47_16</name>
    <dbReference type="NCBI Taxonomy" id="1974608"/>
    <lineage>
        <taxon>Bacteria</taxon>
        <taxon>Candidatus Kaiseribacteriota</taxon>
    </lineage>
</organism>
<dbReference type="AlphaFoldDB" id="A0A2H0UD72"/>
<comment type="caution">
    <text evidence="1">The sequence shown here is derived from an EMBL/GenBank/DDBJ whole genome shotgun (WGS) entry which is preliminary data.</text>
</comment>
<dbReference type="EMBL" id="PFBI01000006">
    <property type="protein sequence ID" value="PIR84300.1"/>
    <property type="molecule type" value="Genomic_DNA"/>
</dbReference>
<name>A0A2H0UD72_9BACT</name>
<evidence type="ECO:0000313" key="1">
    <source>
        <dbReference type="EMBL" id="PIR84300.1"/>
    </source>
</evidence>